<evidence type="ECO:0000313" key="9">
    <source>
        <dbReference type="Proteomes" id="UP000694867"/>
    </source>
</evidence>
<dbReference type="PANTHER" id="PTHR16056:SF16">
    <property type="entry name" value="REGULATOR OF MICROTUBULE DYNAMICS PROTEIN 1"/>
    <property type="match status" value="1"/>
</dbReference>
<dbReference type="Gene3D" id="1.25.40.10">
    <property type="entry name" value="Tetratricopeptide repeat domain"/>
    <property type="match status" value="2"/>
</dbReference>
<sequence length="289" mass="32989">MWASSRGAFRLGVQLPRWTRASLRATELHRQLATATRTQHRYREFIRPDAVFALAFGATMADAIRKCDTLYEAGDYDEAYAEIMKAQDDPSPEVRWRIVRMTFKVAEKTGEAAAKTKAINEGIVALEENLKLAPNCPNTHKWIAILLASKDQHDSLKHKIEEAFIIREHLEKALHYNPKDGYAHYVLGRWCFQVASVGWIQRKAAAALFASPPESSYEQALEHFMRAETLNPDIFNACFLMAAKCFLQKGDKDKAGEYLKKCIEKKGKDQESIRNIEEAQMLAKKHKLF</sequence>
<dbReference type="Proteomes" id="UP000694867">
    <property type="component" value="Unplaced"/>
</dbReference>
<reference evidence="10" key="1">
    <citation type="submission" date="2025-08" db="UniProtKB">
        <authorList>
            <consortium name="RefSeq"/>
        </authorList>
    </citation>
    <scope>IDENTIFICATION</scope>
</reference>
<keyword evidence="4" id="KW-0677">Repeat</keyword>
<comment type="subunit">
    <text evidence="2">Interacts with microtubules.</text>
</comment>
<evidence type="ECO:0000256" key="7">
    <source>
        <dbReference type="ARBA" id="ARBA00039966"/>
    </source>
</evidence>
<evidence type="ECO:0000313" key="10">
    <source>
        <dbReference type="RefSeq" id="XP_003738987.1"/>
    </source>
</evidence>
<keyword evidence="5" id="KW-0802">TPR repeat</keyword>
<dbReference type="SUPFAM" id="SSF48452">
    <property type="entry name" value="TPR-like"/>
    <property type="match status" value="1"/>
</dbReference>
<gene>
    <name evidence="10" type="primary">LOC100905756</name>
</gene>
<organism evidence="9 10">
    <name type="scientific">Galendromus occidentalis</name>
    <name type="common">western predatory mite</name>
    <dbReference type="NCBI Taxonomy" id="34638"/>
    <lineage>
        <taxon>Eukaryota</taxon>
        <taxon>Metazoa</taxon>
        <taxon>Ecdysozoa</taxon>
        <taxon>Arthropoda</taxon>
        <taxon>Chelicerata</taxon>
        <taxon>Arachnida</taxon>
        <taxon>Acari</taxon>
        <taxon>Parasitiformes</taxon>
        <taxon>Mesostigmata</taxon>
        <taxon>Gamasina</taxon>
        <taxon>Phytoseioidea</taxon>
        <taxon>Phytoseiidae</taxon>
        <taxon>Typhlodrominae</taxon>
        <taxon>Galendromus</taxon>
    </lineage>
</organism>
<comment type="subcellular location">
    <subcellularLocation>
        <location evidence="1">Cytoplasm</location>
        <location evidence="1">Cytoskeleton</location>
    </subcellularLocation>
</comment>
<dbReference type="KEGG" id="goe:100905756"/>
<dbReference type="AlphaFoldDB" id="A0AAJ6QNT3"/>
<dbReference type="GO" id="GO:0008017">
    <property type="term" value="F:microtubule binding"/>
    <property type="evidence" value="ECO:0007669"/>
    <property type="project" value="TreeGrafter"/>
</dbReference>
<dbReference type="PANTHER" id="PTHR16056">
    <property type="entry name" value="REGULATOR OF MICROTUBULE DYNAMICS PROTEIN"/>
    <property type="match status" value="1"/>
</dbReference>
<dbReference type="InterPro" id="IPR049039">
    <property type="entry name" value="RMD1-3_a_helical_rpt"/>
</dbReference>
<accession>A0AAJ6QNT3</accession>
<dbReference type="GO" id="GO:0005739">
    <property type="term" value="C:mitochondrion"/>
    <property type="evidence" value="ECO:0007669"/>
    <property type="project" value="TreeGrafter"/>
</dbReference>
<keyword evidence="3" id="KW-0963">Cytoplasm</keyword>
<dbReference type="GeneID" id="100905756"/>
<evidence type="ECO:0000256" key="1">
    <source>
        <dbReference type="ARBA" id="ARBA00004245"/>
    </source>
</evidence>
<dbReference type="GO" id="GO:0097431">
    <property type="term" value="C:mitotic spindle pole"/>
    <property type="evidence" value="ECO:0007669"/>
    <property type="project" value="TreeGrafter"/>
</dbReference>
<evidence type="ECO:0000256" key="6">
    <source>
        <dbReference type="ARBA" id="ARBA00023212"/>
    </source>
</evidence>
<evidence type="ECO:0000256" key="4">
    <source>
        <dbReference type="ARBA" id="ARBA00022737"/>
    </source>
</evidence>
<keyword evidence="6" id="KW-0206">Cytoskeleton</keyword>
<proteinExistence type="predicted"/>
<evidence type="ECO:0000256" key="3">
    <source>
        <dbReference type="ARBA" id="ARBA00022490"/>
    </source>
</evidence>
<keyword evidence="9" id="KW-1185">Reference proteome</keyword>
<dbReference type="Pfam" id="PF21033">
    <property type="entry name" value="RMD1-3"/>
    <property type="match status" value="1"/>
</dbReference>
<dbReference type="InterPro" id="IPR011990">
    <property type="entry name" value="TPR-like_helical_dom_sf"/>
</dbReference>
<evidence type="ECO:0000256" key="8">
    <source>
        <dbReference type="ARBA" id="ARBA00041958"/>
    </source>
</evidence>
<name>A0AAJ6QNT3_9ACAR</name>
<protein>
    <recommendedName>
        <fullName evidence="7">Regulator of microtubule dynamics protein 1</fullName>
    </recommendedName>
    <alternativeName>
        <fullName evidence="8">Protein FAM82B</fullName>
    </alternativeName>
</protein>
<dbReference type="GO" id="GO:0005876">
    <property type="term" value="C:spindle microtubule"/>
    <property type="evidence" value="ECO:0007669"/>
    <property type="project" value="TreeGrafter"/>
</dbReference>
<evidence type="ECO:0000256" key="5">
    <source>
        <dbReference type="ARBA" id="ARBA00022803"/>
    </source>
</evidence>
<dbReference type="RefSeq" id="XP_003738987.1">
    <property type="nucleotide sequence ID" value="XM_003738939.2"/>
</dbReference>
<evidence type="ECO:0000256" key="2">
    <source>
        <dbReference type="ARBA" id="ARBA00011375"/>
    </source>
</evidence>